<dbReference type="AlphaFoldDB" id="A0A7C4TD82"/>
<gene>
    <name evidence="10" type="primary">murG</name>
    <name evidence="13" type="ORF">ENV60_07815</name>
</gene>
<dbReference type="HAMAP" id="MF_00033">
    <property type="entry name" value="MurG"/>
    <property type="match status" value="1"/>
</dbReference>
<keyword evidence="3 10" id="KW-0328">Glycosyltransferase</keyword>
<dbReference type="Pfam" id="PF03033">
    <property type="entry name" value="Glyco_transf_28"/>
    <property type="match status" value="1"/>
</dbReference>
<dbReference type="InterPro" id="IPR006009">
    <property type="entry name" value="GlcNAc_MurG"/>
</dbReference>
<evidence type="ECO:0000313" key="13">
    <source>
        <dbReference type="EMBL" id="HGV98186.1"/>
    </source>
</evidence>
<feature type="binding site" evidence="10">
    <location>
        <begin position="35"/>
        <end position="37"/>
    </location>
    <ligand>
        <name>UDP-N-acetyl-alpha-D-glucosamine</name>
        <dbReference type="ChEBI" id="CHEBI:57705"/>
    </ligand>
</feature>
<dbReference type="GO" id="GO:0005886">
    <property type="term" value="C:plasma membrane"/>
    <property type="evidence" value="ECO:0007669"/>
    <property type="project" value="UniProtKB-SubCell"/>
</dbReference>
<evidence type="ECO:0000256" key="2">
    <source>
        <dbReference type="ARBA" id="ARBA00022618"/>
    </source>
</evidence>
<comment type="pathway">
    <text evidence="10">Cell wall biogenesis; peptidoglycan biosynthesis.</text>
</comment>
<evidence type="ECO:0000256" key="8">
    <source>
        <dbReference type="ARBA" id="ARBA00023306"/>
    </source>
</evidence>
<accession>A0A7C4TD82</accession>
<keyword evidence="8 10" id="KW-0131">Cell cycle</keyword>
<comment type="similarity">
    <text evidence="10">Belongs to the glycosyltransferase 28 family. MurG subfamily.</text>
</comment>
<dbReference type="InterPro" id="IPR004276">
    <property type="entry name" value="GlycoTrans_28_N"/>
</dbReference>
<evidence type="ECO:0000256" key="10">
    <source>
        <dbReference type="HAMAP-Rule" id="MF_00033"/>
    </source>
</evidence>
<keyword evidence="7 10" id="KW-0472">Membrane</keyword>
<evidence type="ECO:0000259" key="12">
    <source>
        <dbReference type="Pfam" id="PF04101"/>
    </source>
</evidence>
<keyword evidence="6 10" id="KW-0573">Peptidoglycan synthesis</keyword>
<dbReference type="Pfam" id="PF04101">
    <property type="entry name" value="Glyco_tran_28_C"/>
    <property type="match status" value="1"/>
</dbReference>
<protein>
    <recommendedName>
        <fullName evidence="10">UDP-N-acetylglucosamine--N-acetylmuramyl-(pentapeptide) pyrophosphoryl-undecaprenol N-acetylglucosamine transferase</fullName>
        <ecNumber evidence="10">2.4.1.227</ecNumber>
    </recommendedName>
    <alternativeName>
        <fullName evidence="10">Undecaprenyl-PP-MurNAc-pentapeptide-UDPGlcNAc GlcNAc transferase</fullName>
    </alternativeName>
</protein>
<dbReference type="InterPro" id="IPR007235">
    <property type="entry name" value="Glyco_trans_28_C"/>
</dbReference>
<reference evidence="13" key="1">
    <citation type="journal article" date="2020" name="mSystems">
        <title>Genome- and Community-Level Interaction Insights into Carbon Utilization and Element Cycling Functions of Hydrothermarchaeota in Hydrothermal Sediment.</title>
        <authorList>
            <person name="Zhou Z."/>
            <person name="Liu Y."/>
            <person name="Xu W."/>
            <person name="Pan J."/>
            <person name="Luo Z.H."/>
            <person name="Li M."/>
        </authorList>
    </citation>
    <scope>NUCLEOTIDE SEQUENCE [LARGE SCALE GENOMIC DNA]</scope>
    <source>
        <strain evidence="13">SpSt-774</strain>
    </source>
</reference>
<dbReference type="UniPathway" id="UPA00219"/>
<feature type="binding site" evidence="10">
    <location>
        <position position="208"/>
    </location>
    <ligand>
        <name>UDP-N-acetyl-alpha-D-glucosamine</name>
        <dbReference type="ChEBI" id="CHEBI:57705"/>
    </ligand>
</feature>
<name>A0A7C4TD82_UNCW3</name>
<feature type="domain" description="Glycosyl transferase family 28 C-terminal" evidence="12">
    <location>
        <begin position="202"/>
        <end position="340"/>
    </location>
</feature>
<keyword evidence="5 10" id="KW-0133">Cell shape</keyword>
<keyword evidence="1 10" id="KW-1003">Cell membrane</keyword>
<evidence type="ECO:0000256" key="7">
    <source>
        <dbReference type="ARBA" id="ARBA00023136"/>
    </source>
</evidence>
<dbReference type="PANTHER" id="PTHR21015:SF22">
    <property type="entry name" value="GLYCOSYLTRANSFERASE"/>
    <property type="match status" value="1"/>
</dbReference>
<evidence type="ECO:0000256" key="4">
    <source>
        <dbReference type="ARBA" id="ARBA00022679"/>
    </source>
</evidence>
<keyword evidence="4 10" id="KW-0808">Transferase</keyword>
<evidence type="ECO:0000256" key="1">
    <source>
        <dbReference type="ARBA" id="ARBA00022475"/>
    </source>
</evidence>
<feature type="binding site" evidence="10">
    <location>
        <position position="302"/>
    </location>
    <ligand>
        <name>UDP-N-acetyl-alpha-D-glucosamine</name>
        <dbReference type="ChEBI" id="CHEBI:57705"/>
    </ligand>
</feature>
<dbReference type="GO" id="GO:0051301">
    <property type="term" value="P:cell division"/>
    <property type="evidence" value="ECO:0007669"/>
    <property type="project" value="UniProtKB-KW"/>
</dbReference>
<dbReference type="GO" id="GO:0008360">
    <property type="term" value="P:regulation of cell shape"/>
    <property type="evidence" value="ECO:0007669"/>
    <property type="project" value="UniProtKB-KW"/>
</dbReference>
<comment type="caution">
    <text evidence="10">Lacks conserved residue(s) required for the propagation of feature annotation.</text>
</comment>
<comment type="catalytic activity">
    <reaction evidence="10">
        <text>di-trans,octa-cis-undecaprenyl diphospho-N-acetyl-alpha-D-muramoyl-L-alanyl-D-glutamyl-meso-2,6-diaminopimeloyl-D-alanyl-D-alanine + UDP-N-acetyl-alpha-D-glucosamine = di-trans,octa-cis-undecaprenyl diphospho-[N-acetyl-alpha-D-glucosaminyl-(1-&gt;4)]-N-acetyl-alpha-D-muramoyl-L-alanyl-D-glutamyl-meso-2,6-diaminopimeloyl-D-alanyl-D-alanine + UDP + H(+)</text>
        <dbReference type="Rhea" id="RHEA:31227"/>
        <dbReference type="ChEBI" id="CHEBI:15378"/>
        <dbReference type="ChEBI" id="CHEBI:57705"/>
        <dbReference type="ChEBI" id="CHEBI:58223"/>
        <dbReference type="ChEBI" id="CHEBI:61387"/>
        <dbReference type="ChEBI" id="CHEBI:61388"/>
        <dbReference type="EC" id="2.4.1.227"/>
    </reaction>
</comment>
<dbReference type="PANTHER" id="PTHR21015">
    <property type="entry name" value="UDP-N-ACETYLGLUCOSAMINE--N-ACETYLMURAMYL-(PENTAPEPTIDE) PYROPHOSPHORYL-UNDECAPRENOL N-ACETYLGLUCOSAMINE TRANSFERASE 1"/>
    <property type="match status" value="1"/>
</dbReference>
<keyword evidence="2 10" id="KW-0132">Cell division</keyword>
<dbReference type="GO" id="GO:0050511">
    <property type="term" value="F:undecaprenyldiphospho-muramoylpentapeptide beta-N-acetylglucosaminyltransferase activity"/>
    <property type="evidence" value="ECO:0007669"/>
    <property type="project" value="UniProtKB-UniRule"/>
</dbReference>
<dbReference type="GO" id="GO:0071555">
    <property type="term" value="P:cell wall organization"/>
    <property type="evidence" value="ECO:0007669"/>
    <property type="project" value="UniProtKB-KW"/>
</dbReference>
<feature type="binding site" evidence="10">
    <location>
        <position position="183"/>
    </location>
    <ligand>
        <name>UDP-N-acetyl-alpha-D-glucosamine</name>
        <dbReference type="ChEBI" id="CHEBI:57705"/>
    </ligand>
</feature>
<comment type="subcellular location">
    <subcellularLocation>
        <location evidence="10">Cell membrane</location>
        <topology evidence="10">Peripheral membrane protein</topology>
        <orientation evidence="10">Cytoplasmic side</orientation>
    </subcellularLocation>
</comment>
<comment type="caution">
    <text evidence="13">The sequence shown here is derived from an EMBL/GenBank/DDBJ whole genome shotgun (WGS) entry which is preliminary data.</text>
</comment>
<organism evidence="13">
    <name type="scientific">candidate division WOR-3 bacterium</name>
    <dbReference type="NCBI Taxonomy" id="2052148"/>
    <lineage>
        <taxon>Bacteria</taxon>
        <taxon>Bacteria division WOR-3</taxon>
    </lineage>
</organism>
<sequence length="363" mass="41523">MVTFCESIFRGNDSSDFKIEVKEMEKRIVISGIGTGGHYFPAVVVAKEFLRRNFDVIFLSRPGFKEERVGRMFGLKIFYINPKPFSGKTIFLKIIALFSFIKCIIRLIPLVKKGIGFSFGGFGALPLTFACLIKRRPFYLFEPNCIPGRATRVVSNYARRVFLGMPSKINLKARCEVTGIPVREEFKNSVYYSNKTEREKRILFIGGSQGAKRLNEWAISLTKILPGEFTIVIISGERDFNWVFERKDSRTVVIPFTDKPWDEIKKAEVVVSRAGALAGYELLTLNKKIVFVPFPYATDNHQLYNAQYFSELGNAIVLEEKKTTEEIIAQKILEMMKRQVENKGEIILDAEKRIVDFVEKETG</sequence>
<dbReference type="EC" id="2.4.1.227" evidence="10"/>
<dbReference type="CDD" id="cd03785">
    <property type="entry name" value="GT28_MurG"/>
    <property type="match status" value="1"/>
</dbReference>
<feature type="domain" description="Glycosyltransferase family 28 N-terminal" evidence="11">
    <location>
        <begin position="28"/>
        <end position="162"/>
    </location>
</feature>
<dbReference type="GO" id="GO:0009252">
    <property type="term" value="P:peptidoglycan biosynthetic process"/>
    <property type="evidence" value="ECO:0007669"/>
    <property type="project" value="UniProtKB-UniRule"/>
</dbReference>
<evidence type="ECO:0000256" key="9">
    <source>
        <dbReference type="ARBA" id="ARBA00023316"/>
    </source>
</evidence>
<dbReference type="SUPFAM" id="SSF53756">
    <property type="entry name" value="UDP-Glycosyltransferase/glycogen phosphorylase"/>
    <property type="match status" value="1"/>
</dbReference>
<evidence type="ECO:0000256" key="3">
    <source>
        <dbReference type="ARBA" id="ARBA00022676"/>
    </source>
</evidence>
<dbReference type="Gene3D" id="3.40.50.2000">
    <property type="entry name" value="Glycogen Phosphorylase B"/>
    <property type="match status" value="2"/>
</dbReference>
<proteinExistence type="inferred from homology"/>
<evidence type="ECO:0000256" key="5">
    <source>
        <dbReference type="ARBA" id="ARBA00022960"/>
    </source>
</evidence>
<feature type="binding site" evidence="10">
    <location>
        <position position="144"/>
    </location>
    <ligand>
        <name>UDP-N-acetyl-alpha-D-glucosamine</name>
        <dbReference type="ChEBI" id="CHEBI:57705"/>
    </ligand>
</feature>
<evidence type="ECO:0000256" key="6">
    <source>
        <dbReference type="ARBA" id="ARBA00022984"/>
    </source>
</evidence>
<comment type="function">
    <text evidence="10">Cell wall formation. Catalyzes the transfer of a GlcNAc subunit on undecaprenyl-pyrophosphoryl-MurNAc-pentapeptide (lipid intermediate I) to form undecaprenyl-pyrophosphoryl-MurNAc-(pentapeptide)GlcNAc (lipid intermediate II).</text>
</comment>
<evidence type="ECO:0000259" key="11">
    <source>
        <dbReference type="Pfam" id="PF03033"/>
    </source>
</evidence>
<dbReference type="EMBL" id="DTGZ01000146">
    <property type="protein sequence ID" value="HGV98186.1"/>
    <property type="molecule type" value="Genomic_DNA"/>
</dbReference>
<keyword evidence="9 10" id="KW-0961">Cell wall biogenesis/degradation</keyword>
<dbReference type="GO" id="GO:0005975">
    <property type="term" value="P:carbohydrate metabolic process"/>
    <property type="evidence" value="ECO:0007669"/>
    <property type="project" value="InterPro"/>
</dbReference>